<accession>A0AA88AKS8</accession>
<gene>
    <name evidence="1" type="ORF">TIFTF001_023623</name>
</gene>
<name>A0AA88AKS8_FICCA</name>
<protein>
    <submittedName>
        <fullName evidence="1">Uncharacterized protein</fullName>
    </submittedName>
</protein>
<dbReference type="AlphaFoldDB" id="A0AA88AKS8"/>
<proteinExistence type="predicted"/>
<keyword evidence="2" id="KW-1185">Reference proteome</keyword>
<dbReference type="Proteomes" id="UP001187192">
    <property type="component" value="Unassembled WGS sequence"/>
</dbReference>
<sequence length="33" mass="3605">MFYLVGMTIAALLAFKFNLNVKGLRIGLICGLC</sequence>
<comment type="caution">
    <text evidence="1">The sequence shown here is derived from an EMBL/GenBank/DDBJ whole genome shotgun (WGS) entry which is preliminary data.</text>
</comment>
<evidence type="ECO:0000313" key="2">
    <source>
        <dbReference type="Proteomes" id="UP001187192"/>
    </source>
</evidence>
<organism evidence="1 2">
    <name type="scientific">Ficus carica</name>
    <name type="common">Common fig</name>
    <dbReference type="NCBI Taxonomy" id="3494"/>
    <lineage>
        <taxon>Eukaryota</taxon>
        <taxon>Viridiplantae</taxon>
        <taxon>Streptophyta</taxon>
        <taxon>Embryophyta</taxon>
        <taxon>Tracheophyta</taxon>
        <taxon>Spermatophyta</taxon>
        <taxon>Magnoliopsida</taxon>
        <taxon>eudicotyledons</taxon>
        <taxon>Gunneridae</taxon>
        <taxon>Pentapetalae</taxon>
        <taxon>rosids</taxon>
        <taxon>fabids</taxon>
        <taxon>Rosales</taxon>
        <taxon>Moraceae</taxon>
        <taxon>Ficeae</taxon>
        <taxon>Ficus</taxon>
    </lineage>
</organism>
<dbReference type="EMBL" id="BTGU01000051">
    <property type="protein sequence ID" value="GMN54499.1"/>
    <property type="molecule type" value="Genomic_DNA"/>
</dbReference>
<evidence type="ECO:0000313" key="1">
    <source>
        <dbReference type="EMBL" id="GMN54499.1"/>
    </source>
</evidence>
<reference evidence="1" key="1">
    <citation type="submission" date="2023-07" db="EMBL/GenBank/DDBJ databases">
        <title>draft genome sequence of fig (Ficus carica).</title>
        <authorList>
            <person name="Takahashi T."/>
            <person name="Nishimura K."/>
        </authorList>
    </citation>
    <scope>NUCLEOTIDE SEQUENCE</scope>
</reference>